<evidence type="ECO:0000256" key="3">
    <source>
        <dbReference type="ARBA" id="ARBA00022989"/>
    </source>
</evidence>
<evidence type="ECO:0000259" key="7">
    <source>
        <dbReference type="PROSITE" id="PS50850"/>
    </source>
</evidence>
<protein>
    <recommendedName>
        <fullName evidence="7">Major facilitator superfamily (MFS) profile domain-containing protein</fullName>
    </recommendedName>
</protein>
<feature type="transmembrane region" description="Helical" evidence="6">
    <location>
        <begin position="135"/>
        <end position="154"/>
    </location>
</feature>
<proteinExistence type="predicted"/>
<feature type="transmembrane region" description="Helical" evidence="6">
    <location>
        <begin position="231"/>
        <end position="253"/>
    </location>
</feature>
<gene>
    <name evidence="8" type="ORF">HK097_005537</name>
</gene>
<feature type="domain" description="Major facilitator superfamily (MFS) profile" evidence="7">
    <location>
        <begin position="69"/>
        <end position="528"/>
    </location>
</feature>
<organism evidence="8 9">
    <name type="scientific">Rhizophlyctis rosea</name>
    <dbReference type="NCBI Taxonomy" id="64517"/>
    <lineage>
        <taxon>Eukaryota</taxon>
        <taxon>Fungi</taxon>
        <taxon>Fungi incertae sedis</taxon>
        <taxon>Chytridiomycota</taxon>
        <taxon>Chytridiomycota incertae sedis</taxon>
        <taxon>Chytridiomycetes</taxon>
        <taxon>Rhizophlyctidales</taxon>
        <taxon>Rhizophlyctidaceae</taxon>
        <taxon>Rhizophlyctis</taxon>
    </lineage>
</organism>
<keyword evidence="9" id="KW-1185">Reference proteome</keyword>
<keyword evidence="4 6" id="KW-0472">Membrane</keyword>
<keyword evidence="3 6" id="KW-1133">Transmembrane helix</keyword>
<comment type="subcellular location">
    <subcellularLocation>
        <location evidence="1">Membrane</location>
        <topology evidence="1">Multi-pass membrane protein</topology>
    </subcellularLocation>
</comment>
<dbReference type="Gene3D" id="1.20.1250.20">
    <property type="entry name" value="MFS general substrate transporter like domains"/>
    <property type="match status" value="1"/>
</dbReference>
<dbReference type="GO" id="GO:0016020">
    <property type="term" value="C:membrane"/>
    <property type="evidence" value="ECO:0007669"/>
    <property type="project" value="UniProtKB-SubCell"/>
</dbReference>
<dbReference type="PROSITE" id="PS50850">
    <property type="entry name" value="MFS"/>
    <property type="match status" value="1"/>
</dbReference>
<feature type="transmembrane region" description="Helical" evidence="6">
    <location>
        <begin position="166"/>
        <end position="187"/>
    </location>
</feature>
<dbReference type="PANTHER" id="PTHR23507">
    <property type="entry name" value="ZGC:174356"/>
    <property type="match status" value="1"/>
</dbReference>
<feature type="transmembrane region" description="Helical" evidence="6">
    <location>
        <begin position="332"/>
        <end position="355"/>
    </location>
</feature>
<evidence type="ECO:0000256" key="5">
    <source>
        <dbReference type="SAM" id="MobiDB-lite"/>
    </source>
</evidence>
<dbReference type="AlphaFoldDB" id="A0AAD5SKD4"/>
<feature type="transmembrane region" description="Helical" evidence="6">
    <location>
        <begin position="367"/>
        <end position="392"/>
    </location>
</feature>
<sequence>MAKSATPTSAEGQGASSPTEQTPLLTTFPSLNESETPTQTGYSLWQRYRQTPSPYLIVPPLFIHVFSSSLAITPTQQFLLVYLCGYLHPDGGAIGASSWLPPGYLFKDPTRSNIPLPSFEQCRQMEDVQVLTARWTLTLSLAATIPALISVPLYGVLLDRIGRRPILMIPIVSAFLGLLALISVAQFGMGPYVLLVSNFLQGCMGSIAVLVMATFAYIADTTTPNRRTQTFVYVEAALFVGLTAGPFCGGVLSRVMPQGVIGVFYVAAVGKLVALLYVFLLLPESLKPSAPSSTSTSPTPPQPKLLTSLLTSLRGTLELFSVSGPSGHATRILIVIFFVLSCAFGSFGIYFFYMASRFGWDSYDEGVFMLVLSIARTAWMVGFLPWLMKVLVNRVVPVEGPEQKERRVRVEVWVTRAALGVLVAGYVLLGLATKTWMIFAITIADGFGTVTRPNLRGLLSRTVPNHLQGRLFSGTQLVEQVGTLVSGIMYPSLWAHTVKSFPSAFFFLTSSLYFLAFLLACYVKADGLNVELLPEKAEGEGEEGGSDVEENATLVATAVVDDRYSAAP</sequence>
<accession>A0AAD5SKD4</accession>
<feature type="transmembrane region" description="Helical" evidence="6">
    <location>
        <begin position="259"/>
        <end position="282"/>
    </location>
</feature>
<dbReference type="InterPro" id="IPR020846">
    <property type="entry name" value="MFS_dom"/>
</dbReference>
<feature type="region of interest" description="Disordered" evidence="5">
    <location>
        <begin position="1"/>
        <end position="38"/>
    </location>
</feature>
<feature type="transmembrane region" description="Helical" evidence="6">
    <location>
        <begin position="199"/>
        <end position="219"/>
    </location>
</feature>
<dbReference type="GO" id="GO:0022857">
    <property type="term" value="F:transmembrane transporter activity"/>
    <property type="evidence" value="ECO:0007669"/>
    <property type="project" value="InterPro"/>
</dbReference>
<feature type="transmembrane region" description="Helical" evidence="6">
    <location>
        <begin position="413"/>
        <end position="432"/>
    </location>
</feature>
<evidence type="ECO:0000313" key="8">
    <source>
        <dbReference type="EMBL" id="KAJ3056613.1"/>
    </source>
</evidence>
<evidence type="ECO:0000256" key="6">
    <source>
        <dbReference type="SAM" id="Phobius"/>
    </source>
</evidence>
<dbReference type="InterPro" id="IPR011701">
    <property type="entry name" value="MFS"/>
</dbReference>
<name>A0AAD5SKD4_9FUNG</name>
<evidence type="ECO:0000256" key="4">
    <source>
        <dbReference type="ARBA" id="ARBA00023136"/>
    </source>
</evidence>
<comment type="caution">
    <text evidence="8">The sequence shown here is derived from an EMBL/GenBank/DDBJ whole genome shotgun (WGS) entry which is preliminary data.</text>
</comment>
<dbReference type="SUPFAM" id="SSF103473">
    <property type="entry name" value="MFS general substrate transporter"/>
    <property type="match status" value="1"/>
</dbReference>
<dbReference type="InterPro" id="IPR036259">
    <property type="entry name" value="MFS_trans_sf"/>
</dbReference>
<reference evidence="8" key="1">
    <citation type="submission" date="2020-05" db="EMBL/GenBank/DDBJ databases">
        <title>Phylogenomic resolution of chytrid fungi.</title>
        <authorList>
            <person name="Stajich J.E."/>
            <person name="Amses K."/>
            <person name="Simmons R."/>
            <person name="Seto K."/>
            <person name="Myers J."/>
            <person name="Bonds A."/>
            <person name="Quandt C.A."/>
            <person name="Barry K."/>
            <person name="Liu P."/>
            <person name="Grigoriev I."/>
            <person name="Longcore J.E."/>
            <person name="James T.Y."/>
        </authorList>
    </citation>
    <scope>NUCLEOTIDE SEQUENCE</scope>
    <source>
        <strain evidence="8">JEL0318</strain>
    </source>
</reference>
<dbReference type="PANTHER" id="PTHR23507:SF1">
    <property type="entry name" value="FI18259P1-RELATED"/>
    <property type="match status" value="1"/>
</dbReference>
<dbReference type="Pfam" id="PF07690">
    <property type="entry name" value="MFS_1"/>
    <property type="match status" value="1"/>
</dbReference>
<feature type="transmembrane region" description="Helical" evidence="6">
    <location>
        <begin position="504"/>
        <end position="523"/>
    </location>
</feature>
<evidence type="ECO:0000256" key="2">
    <source>
        <dbReference type="ARBA" id="ARBA00022692"/>
    </source>
</evidence>
<dbReference type="Proteomes" id="UP001212841">
    <property type="component" value="Unassembled WGS sequence"/>
</dbReference>
<dbReference type="EMBL" id="JADGJD010000026">
    <property type="protein sequence ID" value="KAJ3056613.1"/>
    <property type="molecule type" value="Genomic_DNA"/>
</dbReference>
<evidence type="ECO:0000313" key="9">
    <source>
        <dbReference type="Proteomes" id="UP001212841"/>
    </source>
</evidence>
<keyword evidence="2 6" id="KW-0812">Transmembrane</keyword>
<evidence type="ECO:0000256" key="1">
    <source>
        <dbReference type="ARBA" id="ARBA00004141"/>
    </source>
</evidence>